<dbReference type="Proteomes" id="UP001177670">
    <property type="component" value="Unassembled WGS sequence"/>
</dbReference>
<sequence>MCVYFNAATKHSFTIRAYLLSFSPAECALSPNSARCTCEIITVSCEHRSWHDEPSAPPPPPLLADSLVPFDFAVTFLSYDRYKRESIDVCDPLLVGILAKHLRSIRPLYSSRRFTVTGQKCSRLIFQIVIHSIDNEK</sequence>
<reference evidence="1" key="1">
    <citation type="submission" date="2021-10" db="EMBL/GenBank/DDBJ databases">
        <title>Melipona bicolor Genome sequencing and assembly.</title>
        <authorList>
            <person name="Araujo N.S."/>
            <person name="Arias M.C."/>
        </authorList>
    </citation>
    <scope>NUCLEOTIDE SEQUENCE</scope>
    <source>
        <strain evidence="1">USP_2M_L1-L4_2017</strain>
        <tissue evidence="1">Whole body</tissue>
    </source>
</reference>
<organism evidence="1 2">
    <name type="scientific">Melipona bicolor</name>
    <dbReference type="NCBI Taxonomy" id="60889"/>
    <lineage>
        <taxon>Eukaryota</taxon>
        <taxon>Metazoa</taxon>
        <taxon>Ecdysozoa</taxon>
        <taxon>Arthropoda</taxon>
        <taxon>Hexapoda</taxon>
        <taxon>Insecta</taxon>
        <taxon>Pterygota</taxon>
        <taxon>Neoptera</taxon>
        <taxon>Endopterygota</taxon>
        <taxon>Hymenoptera</taxon>
        <taxon>Apocrita</taxon>
        <taxon>Aculeata</taxon>
        <taxon>Apoidea</taxon>
        <taxon>Anthophila</taxon>
        <taxon>Apidae</taxon>
        <taxon>Melipona</taxon>
    </lineage>
</organism>
<keyword evidence="2" id="KW-1185">Reference proteome</keyword>
<dbReference type="EMBL" id="JAHYIQ010000034">
    <property type="protein sequence ID" value="KAK1119802.1"/>
    <property type="molecule type" value="Genomic_DNA"/>
</dbReference>
<accession>A0AA40KGX5</accession>
<comment type="caution">
    <text evidence="1">The sequence shown here is derived from an EMBL/GenBank/DDBJ whole genome shotgun (WGS) entry which is preliminary data.</text>
</comment>
<proteinExistence type="predicted"/>
<name>A0AA40KGX5_9HYME</name>
<evidence type="ECO:0000313" key="2">
    <source>
        <dbReference type="Proteomes" id="UP001177670"/>
    </source>
</evidence>
<dbReference type="AlphaFoldDB" id="A0AA40KGX5"/>
<evidence type="ECO:0000313" key="1">
    <source>
        <dbReference type="EMBL" id="KAK1119802.1"/>
    </source>
</evidence>
<gene>
    <name evidence="1" type="ORF">K0M31_012880</name>
</gene>
<protein>
    <submittedName>
        <fullName evidence="1">Uncharacterized protein</fullName>
    </submittedName>
</protein>